<dbReference type="AlphaFoldDB" id="A0A813H5Q5"/>
<keyword evidence="1" id="KW-1133">Transmembrane helix</keyword>
<dbReference type="EMBL" id="CAJNNW010008465">
    <property type="protein sequence ID" value="CAE8650055.1"/>
    <property type="molecule type" value="Genomic_DNA"/>
</dbReference>
<feature type="transmembrane region" description="Helical" evidence="1">
    <location>
        <begin position="38"/>
        <end position="58"/>
    </location>
</feature>
<proteinExistence type="predicted"/>
<evidence type="ECO:0000313" key="4">
    <source>
        <dbReference type="EMBL" id="CAE8617312.1"/>
    </source>
</evidence>
<evidence type="ECO:0000313" key="3">
    <source>
        <dbReference type="EMBL" id="CAE8592452.1"/>
    </source>
</evidence>
<name>A0A813H5Q5_POLGL</name>
<keyword evidence="1" id="KW-0812">Transmembrane</keyword>
<evidence type="ECO:0000313" key="7">
    <source>
        <dbReference type="EMBL" id="CAE8633260.1"/>
    </source>
</evidence>
<organism evidence="8 11">
    <name type="scientific">Polarella glacialis</name>
    <name type="common">Dinoflagellate</name>
    <dbReference type="NCBI Taxonomy" id="89957"/>
    <lineage>
        <taxon>Eukaryota</taxon>
        <taxon>Sar</taxon>
        <taxon>Alveolata</taxon>
        <taxon>Dinophyceae</taxon>
        <taxon>Suessiales</taxon>
        <taxon>Suessiaceae</taxon>
        <taxon>Polarella</taxon>
    </lineage>
</organism>
<comment type="caution">
    <text evidence="8">The sequence shown here is derived from an EMBL/GenBank/DDBJ whole genome shotgun (WGS) entry which is preliminary data.</text>
</comment>
<evidence type="ECO:0000313" key="5">
    <source>
        <dbReference type="EMBL" id="CAE8633258.1"/>
    </source>
</evidence>
<accession>A0A813H5Q5</accession>
<sequence>MPFHRQSLRRRVFHRSCAKESNAEHAVYGSFIQYFEDVLYLCGDIGFTIGSVFLFPSLDADFGLASSWLFIGFSAMNMVLGSHDLFETLQAKKLGLTDLERSEVLECLMNLLSALLFTVGCFLGLPTFETDGFWWDDLFSVFGSFALVISSFYNALGMAADKSETLLSRICLCCSLTGAVMFTTGSCLYLPEIVDVDVAYNLGTWLYVLGSALFTTSGIISTVMIYQASHQQDKKADAKV</sequence>
<feature type="transmembrane region" description="Helical" evidence="1">
    <location>
        <begin position="205"/>
        <end position="226"/>
    </location>
</feature>
<evidence type="ECO:0000313" key="11">
    <source>
        <dbReference type="Proteomes" id="UP000654075"/>
    </source>
</evidence>
<dbReference type="EMBL" id="CAJNNV010030692">
    <property type="protein sequence ID" value="CAE8633260.1"/>
    <property type="molecule type" value="Genomic_DNA"/>
</dbReference>
<feature type="transmembrane region" description="Helical" evidence="1">
    <location>
        <begin position="138"/>
        <end position="159"/>
    </location>
</feature>
<gene>
    <name evidence="3" type="ORF">PGLA1383_LOCUS11106</name>
    <name evidence="4" type="ORF">PGLA1383_LOCUS34975</name>
    <name evidence="5" type="ORF">PGLA1383_LOCUS49166</name>
    <name evidence="6" type="ORF">PGLA1383_LOCUS49167</name>
    <name evidence="7" type="ORF">PGLA1383_LOCUS49168</name>
    <name evidence="8" type="ORF">PGLA1383_LOCUS49169</name>
    <name evidence="9" type="ORF">PGLA2088_LOCUS3909</name>
    <name evidence="10" type="ORF">PGLA2088_LOCUS7955</name>
</gene>
<evidence type="ECO:0000313" key="6">
    <source>
        <dbReference type="EMBL" id="CAE8633259.1"/>
    </source>
</evidence>
<dbReference type="EMBL" id="CAJNNV010005692">
    <property type="protein sequence ID" value="CAE8592452.1"/>
    <property type="molecule type" value="Genomic_DNA"/>
</dbReference>
<dbReference type="EMBL" id="CAJNNV010026124">
    <property type="protein sequence ID" value="CAE8617312.1"/>
    <property type="molecule type" value="Genomic_DNA"/>
</dbReference>
<protein>
    <recommendedName>
        <fullName evidence="2">YrhK domain-containing protein</fullName>
    </recommendedName>
</protein>
<feature type="transmembrane region" description="Helical" evidence="1">
    <location>
        <begin position="64"/>
        <end position="86"/>
    </location>
</feature>
<dbReference type="InterPro" id="IPR025424">
    <property type="entry name" value="YrhK_domain"/>
</dbReference>
<dbReference type="Pfam" id="PF14145">
    <property type="entry name" value="YrhK"/>
    <property type="match status" value="1"/>
</dbReference>
<evidence type="ECO:0000256" key="1">
    <source>
        <dbReference type="SAM" id="Phobius"/>
    </source>
</evidence>
<dbReference type="Proteomes" id="UP000626109">
    <property type="component" value="Unassembled WGS sequence"/>
</dbReference>
<dbReference type="Proteomes" id="UP000654075">
    <property type="component" value="Unassembled WGS sequence"/>
</dbReference>
<evidence type="ECO:0000313" key="8">
    <source>
        <dbReference type="EMBL" id="CAE8633261.1"/>
    </source>
</evidence>
<dbReference type="EMBL" id="CAJNNV010030692">
    <property type="protein sequence ID" value="CAE8633258.1"/>
    <property type="molecule type" value="Genomic_DNA"/>
</dbReference>
<keyword evidence="11" id="KW-1185">Reference proteome</keyword>
<keyword evidence="1" id="KW-0472">Membrane</keyword>
<feature type="transmembrane region" description="Helical" evidence="1">
    <location>
        <begin position="166"/>
        <end position="185"/>
    </location>
</feature>
<evidence type="ECO:0000313" key="9">
    <source>
        <dbReference type="EMBL" id="CAE8645442.1"/>
    </source>
</evidence>
<evidence type="ECO:0000313" key="10">
    <source>
        <dbReference type="EMBL" id="CAE8650055.1"/>
    </source>
</evidence>
<evidence type="ECO:0000259" key="2">
    <source>
        <dbReference type="Pfam" id="PF14145"/>
    </source>
</evidence>
<feature type="transmembrane region" description="Helical" evidence="1">
    <location>
        <begin position="107"/>
        <end position="126"/>
    </location>
</feature>
<dbReference type="EMBL" id="CAJNNV010030692">
    <property type="protein sequence ID" value="CAE8633261.1"/>
    <property type="molecule type" value="Genomic_DNA"/>
</dbReference>
<feature type="domain" description="YrhK" evidence="2">
    <location>
        <begin position="174"/>
        <end position="222"/>
    </location>
</feature>
<reference evidence="8" key="1">
    <citation type="submission" date="2021-02" db="EMBL/GenBank/DDBJ databases">
        <authorList>
            <person name="Dougan E. K."/>
            <person name="Rhodes N."/>
            <person name="Thang M."/>
            <person name="Chan C."/>
        </authorList>
    </citation>
    <scope>NUCLEOTIDE SEQUENCE</scope>
</reference>
<dbReference type="EMBL" id="CAJNNV010030692">
    <property type="protein sequence ID" value="CAE8633259.1"/>
    <property type="molecule type" value="Genomic_DNA"/>
</dbReference>
<dbReference type="EMBL" id="CAJNNW010003499">
    <property type="protein sequence ID" value="CAE8645442.1"/>
    <property type="molecule type" value="Genomic_DNA"/>
</dbReference>